<dbReference type="RefSeq" id="WP_154730309.1">
    <property type="nucleotide sequence ID" value="NZ_SZYE01000131.1"/>
</dbReference>
<dbReference type="CDD" id="cd00093">
    <property type="entry name" value="HTH_XRE"/>
    <property type="match status" value="1"/>
</dbReference>
<dbReference type="PROSITE" id="PS50943">
    <property type="entry name" value="HTH_CROC1"/>
    <property type="match status" value="1"/>
</dbReference>
<dbReference type="Proteomes" id="UP000308121">
    <property type="component" value="Unassembled WGS sequence"/>
</dbReference>
<protein>
    <submittedName>
        <fullName evidence="3">Helix-turn-helix transcriptional regulator</fullName>
    </submittedName>
</protein>
<feature type="domain" description="HTH cro/C1-type" evidence="2">
    <location>
        <begin position="31"/>
        <end position="85"/>
    </location>
</feature>
<dbReference type="Pfam" id="PF13560">
    <property type="entry name" value="HTH_31"/>
    <property type="match status" value="1"/>
</dbReference>
<dbReference type="SMART" id="SM00530">
    <property type="entry name" value="HTH_XRE"/>
    <property type="match status" value="1"/>
</dbReference>
<comment type="caution">
    <text evidence="3">The sequence shown here is derived from an EMBL/GenBank/DDBJ whole genome shotgun (WGS) entry which is preliminary data.</text>
</comment>
<dbReference type="Gene3D" id="1.10.260.40">
    <property type="entry name" value="lambda repressor-like DNA-binding domains"/>
    <property type="match status" value="1"/>
</dbReference>
<evidence type="ECO:0000313" key="4">
    <source>
        <dbReference type="Proteomes" id="UP000308121"/>
    </source>
</evidence>
<gene>
    <name evidence="3" type="ORF">FA014_14160</name>
</gene>
<accession>A0A7Z8JXG6</accession>
<dbReference type="GO" id="GO:0003677">
    <property type="term" value="F:DNA binding"/>
    <property type="evidence" value="ECO:0007669"/>
    <property type="project" value="InterPro"/>
</dbReference>
<evidence type="ECO:0000313" key="3">
    <source>
        <dbReference type="EMBL" id="TKR22873.1"/>
    </source>
</evidence>
<dbReference type="InterPro" id="IPR001387">
    <property type="entry name" value="Cro/C1-type_HTH"/>
</dbReference>
<feature type="region of interest" description="Disordered" evidence="1">
    <location>
        <begin position="1"/>
        <end position="21"/>
    </location>
</feature>
<proteinExistence type="predicted"/>
<dbReference type="OrthoDB" id="3188736at2"/>
<dbReference type="SUPFAM" id="SSF47413">
    <property type="entry name" value="lambda repressor-like DNA-binding domains"/>
    <property type="match status" value="1"/>
</dbReference>
<evidence type="ECO:0000259" key="2">
    <source>
        <dbReference type="PROSITE" id="PS50943"/>
    </source>
</evidence>
<dbReference type="AlphaFoldDB" id="A0A7Z8JXG6"/>
<sequence>MPHVADAPPATPRPEAARPEPPLRVLVGAVLRRHRERQGRTLRDVAEAARVSVPYLSEVERGRKEASSEVLGAVCRALGLRLVDLVGDAHAVLARAEGRVVVDLATAPVAGNAPRSPVTPLPTRPASRTALLLAA</sequence>
<organism evidence="3 4">
    <name type="scientific">Cellulomonas hominis</name>
    <dbReference type="NCBI Taxonomy" id="156981"/>
    <lineage>
        <taxon>Bacteria</taxon>
        <taxon>Bacillati</taxon>
        <taxon>Actinomycetota</taxon>
        <taxon>Actinomycetes</taxon>
        <taxon>Micrococcales</taxon>
        <taxon>Cellulomonadaceae</taxon>
        <taxon>Cellulomonas</taxon>
    </lineage>
</organism>
<name>A0A7Z8JXG6_9CELL</name>
<dbReference type="EMBL" id="SZYE01000131">
    <property type="protein sequence ID" value="TKR22873.1"/>
    <property type="molecule type" value="Genomic_DNA"/>
</dbReference>
<evidence type="ECO:0000256" key="1">
    <source>
        <dbReference type="SAM" id="MobiDB-lite"/>
    </source>
</evidence>
<reference evidence="3 4" key="1">
    <citation type="submission" date="2019-05" db="EMBL/GenBank/DDBJ databases">
        <title>Genome sequence of Cellulomonas hominis strain CS1.</title>
        <authorList>
            <person name="Belmont J."/>
            <person name="Maclea K.S."/>
        </authorList>
    </citation>
    <scope>NUCLEOTIDE SEQUENCE [LARGE SCALE GENOMIC DNA]</scope>
    <source>
        <strain evidence="3 4">CS1</strain>
    </source>
</reference>
<dbReference type="InterPro" id="IPR010982">
    <property type="entry name" value="Lambda_DNA-bd_dom_sf"/>
</dbReference>